<evidence type="ECO:0000313" key="3">
    <source>
        <dbReference type="Proteomes" id="UP000265520"/>
    </source>
</evidence>
<dbReference type="Proteomes" id="UP000265520">
    <property type="component" value="Unassembled WGS sequence"/>
</dbReference>
<name>A0A392W9A2_9FABA</name>
<accession>A0A392W9A2</accession>
<feature type="region of interest" description="Disordered" evidence="1">
    <location>
        <begin position="1"/>
        <end position="34"/>
    </location>
</feature>
<evidence type="ECO:0000313" key="2">
    <source>
        <dbReference type="EMBL" id="MCI96363.1"/>
    </source>
</evidence>
<dbReference type="AlphaFoldDB" id="A0A392W9A2"/>
<protein>
    <submittedName>
        <fullName evidence="2">La-related protein</fullName>
    </submittedName>
</protein>
<evidence type="ECO:0000256" key="1">
    <source>
        <dbReference type="SAM" id="MobiDB-lite"/>
    </source>
</evidence>
<comment type="caution">
    <text evidence="2">The sequence shown here is derived from an EMBL/GenBank/DDBJ whole genome shotgun (WGS) entry which is preliminary data.</text>
</comment>
<feature type="non-terminal residue" evidence="2">
    <location>
        <position position="59"/>
    </location>
</feature>
<organism evidence="2 3">
    <name type="scientific">Trifolium medium</name>
    <dbReference type="NCBI Taxonomy" id="97028"/>
    <lineage>
        <taxon>Eukaryota</taxon>
        <taxon>Viridiplantae</taxon>
        <taxon>Streptophyta</taxon>
        <taxon>Embryophyta</taxon>
        <taxon>Tracheophyta</taxon>
        <taxon>Spermatophyta</taxon>
        <taxon>Magnoliopsida</taxon>
        <taxon>eudicotyledons</taxon>
        <taxon>Gunneridae</taxon>
        <taxon>Pentapetalae</taxon>
        <taxon>rosids</taxon>
        <taxon>fabids</taxon>
        <taxon>Fabales</taxon>
        <taxon>Fabaceae</taxon>
        <taxon>Papilionoideae</taxon>
        <taxon>50 kb inversion clade</taxon>
        <taxon>NPAAA clade</taxon>
        <taxon>Hologalegina</taxon>
        <taxon>IRL clade</taxon>
        <taxon>Trifolieae</taxon>
        <taxon>Trifolium</taxon>
    </lineage>
</organism>
<keyword evidence="3" id="KW-1185">Reference proteome</keyword>
<feature type="compositionally biased region" description="Low complexity" evidence="1">
    <location>
        <begin position="10"/>
        <end position="23"/>
    </location>
</feature>
<proteinExistence type="predicted"/>
<sequence length="59" mass="5998">METVGELVLPSATATAPTAGDPTASPPPLVASAPDPVIDLHDVVAESEIHALISDEEHD</sequence>
<reference evidence="2 3" key="1">
    <citation type="journal article" date="2018" name="Front. Plant Sci.">
        <title>Red Clover (Trifolium pratense) and Zigzag Clover (T. medium) - A Picture of Genomic Similarities and Differences.</title>
        <authorList>
            <person name="Dluhosova J."/>
            <person name="Istvanek J."/>
            <person name="Nedelnik J."/>
            <person name="Repkova J."/>
        </authorList>
    </citation>
    <scope>NUCLEOTIDE SEQUENCE [LARGE SCALE GENOMIC DNA]</scope>
    <source>
        <strain evidence="3">cv. 10/8</strain>
        <tissue evidence="2">Leaf</tissue>
    </source>
</reference>
<dbReference type="EMBL" id="LXQA011412753">
    <property type="protein sequence ID" value="MCI96363.1"/>
    <property type="molecule type" value="Genomic_DNA"/>
</dbReference>